<dbReference type="HOGENOM" id="CLU_647968_0_0_1"/>
<protein>
    <submittedName>
        <fullName evidence="1">Uncharacterized protein AlNc14C1G113</fullName>
    </submittedName>
</protein>
<sequence length="424" mass="49428">MNKTPATYCGKYSPQTKVVTYCSLNPPSLSPKIRKLVASTDTNKTLTFLQNARELNIPVRSGKWNLIEEQYLRKLVKLFSMGLLENIEPKTSMRSWLSKMLNCCPMRISKKQMHGEKFKGKAKFRRNEVQIRAVTQAEYDAMCTELAKLRCEFLIQWVQDEFRRKGTKESTRDFKIWYTKAIQTLPKPVIARNDRLREISLNIEQETLSRFIQTFEYKLTNKRAPPSNTQNRNGKHCKRARAIVWDNTKDLENTFQKTSDLSKKDRFRHQRFLSAHASNHDGHSGEDWKIEMNDYAFGNYALESDHGTYRAMLRGSNERKDVDREENGIRQSFNERHKNFDGEDTVKVYLDPMAELCARYPSPSCIDFGLPSAWDFGSYYHNELSFKTACWEDSDFDDSPIYGSERSLTQSETTSELWPSSLLV</sequence>
<gene>
    <name evidence="1" type="primary">AlNc14C1G113</name>
    <name evidence="1" type="ORF">ALNC14_001200</name>
</gene>
<dbReference type="PANTHER" id="PTHR35213">
    <property type="entry name" value="RING-TYPE DOMAIN-CONTAINING PROTEIN-RELATED"/>
    <property type="match status" value="1"/>
</dbReference>
<reference evidence="1" key="1">
    <citation type="journal article" date="2011" name="PLoS Biol.">
        <title>Gene gain and loss during evolution of obligate parasitism in the white rust pathogen of Arabidopsis thaliana.</title>
        <authorList>
            <person name="Kemen E."/>
            <person name="Gardiner A."/>
            <person name="Schultz-Larsen T."/>
            <person name="Kemen A.C."/>
            <person name="Balmuth A.L."/>
            <person name="Robert-Seilaniantz A."/>
            <person name="Bailey K."/>
            <person name="Holub E."/>
            <person name="Studholme D.J."/>
            <person name="Maclean D."/>
            <person name="Jones J.D."/>
        </authorList>
    </citation>
    <scope>NUCLEOTIDE SEQUENCE</scope>
</reference>
<dbReference type="EMBL" id="FR824046">
    <property type="protein sequence ID" value="CCA13977.1"/>
    <property type="molecule type" value="Genomic_DNA"/>
</dbReference>
<name>F0VYW2_9STRA</name>
<proteinExistence type="predicted"/>
<evidence type="ECO:0000313" key="1">
    <source>
        <dbReference type="EMBL" id="CCA13977.1"/>
    </source>
</evidence>
<reference evidence="1" key="2">
    <citation type="submission" date="2011-02" db="EMBL/GenBank/DDBJ databases">
        <authorList>
            <person name="MacLean D."/>
        </authorList>
    </citation>
    <scope>NUCLEOTIDE SEQUENCE</scope>
</reference>
<organism evidence="1">
    <name type="scientific">Albugo laibachii Nc14</name>
    <dbReference type="NCBI Taxonomy" id="890382"/>
    <lineage>
        <taxon>Eukaryota</taxon>
        <taxon>Sar</taxon>
        <taxon>Stramenopiles</taxon>
        <taxon>Oomycota</taxon>
        <taxon>Peronosporomycetes</taxon>
        <taxon>Albuginales</taxon>
        <taxon>Albuginaceae</taxon>
        <taxon>Albugo</taxon>
    </lineage>
</organism>
<dbReference type="PANTHER" id="PTHR35213:SF3">
    <property type="entry name" value="MYB-LIKE DOMAIN-CONTAINING PROTEIN"/>
    <property type="match status" value="1"/>
</dbReference>
<accession>F0VYW2</accession>
<dbReference type="AlphaFoldDB" id="F0VYW2"/>